<dbReference type="RefSeq" id="WP_141922311.1">
    <property type="nucleotide sequence ID" value="NZ_VFQC01000001.1"/>
</dbReference>
<protein>
    <submittedName>
        <fullName evidence="1">Aromatic ring-opening dioxygenase LigB subunit</fullName>
    </submittedName>
</protein>
<gene>
    <name evidence="1" type="ORF">FHX37_0928</name>
</gene>
<organism evidence="1 2">
    <name type="scientific">Haloactinospora alba</name>
    <dbReference type="NCBI Taxonomy" id="405555"/>
    <lineage>
        <taxon>Bacteria</taxon>
        <taxon>Bacillati</taxon>
        <taxon>Actinomycetota</taxon>
        <taxon>Actinomycetes</taxon>
        <taxon>Streptosporangiales</taxon>
        <taxon>Nocardiopsidaceae</taxon>
        <taxon>Haloactinospora</taxon>
    </lineage>
</organism>
<dbReference type="AlphaFoldDB" id="A0A543NGV9"/>
<dbReference type="GO" id="GO:0051213">
    <property type="term" value="F:dioxygenase activity"/>
    <property type="evidence" value="ECO:0007669"/>
    <property type="project" value="UniProtKB-KW"/>
</dbReference>
<proteinExistence type="predicted"/>
<evidence type="ECO:0000313" key="1">
    <source>
        <dbReference type="EMBL" id="TQN31039.1"/>
    </source>
</evidence>
<dbReference type="Proteomes" id="UP000317422">
    <property type="component" value="Unassembled WGS sequence"/>
</dbReference>
<name>A0A543NGV9_9ACTN</name>
<accession>A0A543NGV9</accession>
<keyword evidence="1" id="KW-0223">Dioxygenase</keyword>
<sequence>MLVAAAVCPYPPLLLPEVAQGAAGEASQLRRACDRAVSSLLTTAPDTLVALGPGQRSQWHAADTGGSLADYGVSLQVGPPPPVLPLSLTVARWLCERASAAPARYLEIAADEPPEECLSRGAELASAAPRVAALVMGDGSARRTENAPGPFDERAAAFDTMVARSLDAADTETLAGLEPELSAELMAGGRPAWQTLAGAARGAGLHGQLLAHEAPYGVGYFAALWS</sequence>
<dbReference type="EMBL" id="VFQC01000001">
    <property type="protein sequence ID" value="TQN31039.1"/>
    <property type="molecule type" value="Genomic_DNA"/>
</dbReference>
<keyword evidence="1" id="KW-0560">Oxidoreductase</keyword>
<dbReference type="SUPFAM" id="SSF53213">
    <property type="entry name" value="LigB-like"/>
    <property type="match status" value="1"/>
</dbReference>
<reference evidence="1 2" key="1">
    <citation type="submission" date="2019-06" db="EMBL/GenBank/DDBJ databases">
        <title>Sequencing the genomes of 1000 actinobacteria strains.</title>
        <authorList>
            <person name="Klenk H.-P."/>
        </authorList>
    </citation>
    <scope>NUCLEOTIDE SEQUENCE [LARGE SCALE GENOMIC DNA]</scope>
    <source>
        <strain evidence="1 2">DSM 45015</strain>
    </source>
</reference>
<dbReference type="OrthoDB" id="4543339at2"/>
<evidence type="ECO:0000313" key="2">
    <source>
        <dbReference type="Proteomes" id="UP000317422"/>
    </source>
</evidence>
<dbReference type="Gene3D" id="3.40.830.10">
    <property type="entry name" value="LigB-like"/>
    <property type="match status" value="1"/>
</dbReference>
<dbReference type="CDD" id="cd07951">
    <property type="entry name" value="ED_3B_N_AMMECR1"/>
    <property type="match status" value="1"/>
</dbReference>
<comment type="caution">
    <text evidence="1">The sequence shown here is derived from an EMBL/GenBank/DDBJ whole genome shotgun (WGS) entry which is preliminary data.</text>
</comment>
<keyword evidence="2" id="KW-1185">Reference proteome</keyword>